<sequence>MGTARYAIRPSSSEDGERAVAIWRAAVEATHDFLPPEDLAAIDAEVREFLPQMPLWLAVDDADRPIAFMLLDDGHLEALFIDPAHAGSGVGRTLVAHALQLHPALTTDVNEQNPAALAFYEHLGFQRTGRSELDGQGRPFPLIHLRYQQVLASG</sequence>
<keyword evidence="1" id="KW-0808">Transferase</keyword>
<evidence type="ECO:0000313" key="1">
    <source>
        <dbReference type="EMBL" id="AKH42950.1"/>
    </source>
</evidence>
<dbReference type="EC" id="2.3.1.-" evidence="1"/>
<dbReference type="InterPro" id="IPR000182">
    <property type="entry name" value="GNAT_dom"/>
</dbReference>
<keyword evidence="1" id="KW-0012">Acyltransferase</keyword>
<dbReference type="AlphaFoldDB" id="A0A0F7KW03"/>
<dbReference type="RefSeq" id="WP_046903623.1">
    <property type="nucleotide sequence ID" value="NZ_CP011452.2"/>
</dbReference>
<gene>
    <name evidence="1" type="primary">yjaB</name>
    <name evidence="1" type="ORF">WYH_01915</name>
</gene>
<dbReference type="PANTHER" id="PTHR43800">
    <property type="entry name" value="PEPTIDYL-LYSINE N-ACETYLTRANSFERASE YJAB"/>
    <property type="match status" value="1"/>
</dbReference>
<dbReference type="PANTHER" id="PTHR43800:SF1">
    <property type="entry name" value="PEPTIDYL-LYSINE N-ACETYLTRANSFERASE YJAB"/>
    <property type="match status" value="1"/>
</dbReference>
<dbReference type="STRING" id="1267766.WYH_01915"/>
<organism evidence="1 2">
    <name type="scientific">Croceibacterium atlanticum</name>
    <dbReference type="NCBI Taxonomy" id="1267766"/>
    <lineage>
        <taxon>Bacteria</taxon>
        <taxon>Pseudomonadati</taxon>
        <taxon>Pseudomonadota</taxon>
        <taxon>Alphaproteobacteria</taxon>
        <taxon>Sphingomonadales</taxon>
        <taxon>Erythrobacteraceae</taxon>
        <taxon>Croceibacterium</taxon>
    </lineage>
</organism>
<dbReference type="PATRIC" id="fig|1267766.3.peg.1936"/>
<dbReference type="SUPFAM" id="SSF55729">
    <property type="entry name" value="Acyl-CoA N-acyltransferases (Nat)"/>
    <property type="match status" value="1"/>
</dbReference>
<dbReference type="Gene3D" id="3.40.630.30">
    <property type="match status" value="1"/>
</dbReference>
<protein>
    <submittedName>
        <fullName evidence="1">N-acetyltransferase YjaB</fullName>
        <ecNumber evidence="1">2.3.1.-</ecNumber>
    </submittedName>
</protein>
<dbReference type="EMBL" id="CP011452">
    <property type="protein sequence ID" value="AKH42950.1"/>
    <property type="molecule type" value="Genomic_DNA"/>
</dbReference>
<dbReference type="Proteomes" id="UP000034392">
    <property type="component" value="Chromosome"/>
</dbReference>
<dbReference type="CDD" id="cd04301">
    <property type="entry name" value="NAT_SF"/>
    <property type="match status" value="1"/>
</dbReference>
<dbReference type="Pfam" id="PF13673">
    <property type="entry name" value="Acetyltransf_10"/>
    <property type="match status" value="1"/>
</dbReference>
<dbReference type="NCBIfam" id="NF007807">
    <property type="entry name" value="PRK10514.1"/>
    <property type="match status" value="1"/>
</dbReference>
<keyword evidence="2" id="KW-1185">Reference proteome</keyword>
<reference evidence="1" key="1">
    <citation type="submission" date="2015-05" db="EMBL/GenBank/DDBJ databases">
        <title>The complete genome of Altererythrobacter atlanticus strain 26DY36.</title>
        <authorList>
            <person name="Wu Y.-H."/>
            <person name="Cheng H."/>
            <person name="Wu X.-W."/>
        </authorList>
    </citation>
    <scope>NUCLEOTIDE SEQUENCE [LARGE SCALE GENOMIC DNA]</scope>
    <source>
        <strain evidence="1">26DY36</strain>
    </source>
</reference>
<dbReference type="PROSITE" id="PS51186">
    <property type="entry name" value="GNAT"/>
    <property type="match status" value="1"/>
</dbReference>
<dbReference type="InterPro" id="IPR016181">
    <property type="entry name" value="Acyl_CoA_acyltransferase"/>
</dbReference>
<dbReference type="OrthoDB" id="9797417at2"/>
<evidence type="ECO:0000313" key="2">
    <source>
        <dbReference type="Proteomes" id="UP000034392"/>
    </source>
</evidence>
<dbReference type="GO" id="GO:0016747">
    <property type="term" value="F:acyltransferase activity, transferring groups other than amino-acyl groups"/>
    <property type="evidence" value="ECO:0007669"/>
    <property type="project" value="InterPro"/>
</dbReference>
<accession>A0A0F7KW03</accession>
<proteinExistence type="predicted"/>
<dbReference type="KEGG" id="aay:WYH_01915"/>
<name>A0A0F7KW03_9SPHN</name>